<proteinExistence type="predicted"/>
<evidence type="ECO:0000313" key="3">
    <source>
        <dbReference type="Proteomes" id="UP001285441"/>
    </source>
</evidence>
<dbReference type="EMBL" id="JAULSW010000011">
    <property type="protein sequence ID" value="KAK3367763.1"/>
    <property type="molecule type" value="Genomic_DNA"/>
</dbReference>
<accession>A0AAE0K0G2</accession>
<comment type="caution">
    <text evidence="2">The sequence shown here is derived from an EMBL/GenBank/DDBJ whole genome shotgun (WGS) entry which is preliminary data.</text>
</comment>
<reference evidence="2" key="1">
    <citation type="journal article" date="2023" name="Mol. Phylogenet. Evol.">
        <title>Genome-scale phylogeny and comparative genomics of the fungal order Sordariales.</title>
        <authorList>
            <person name="Hensen N."/>
            <person name="Bonometti L."/>
            <person name="Westerberg I."/>
            <person name="Brannstrom I.O."/>
            <person name="Guillou S."/>
            <person name="Cros-Aarteil S."/>
            <person name="Calhoun S."/>
            <person name="Haridas S."/>
            <person name="Kuo A."/>
            <person name="Mondo S."/>
            <person name="Pangilinan J."/>
            <person name="Riley R."/>
            <person name="LaButti K."/>
            <person name="Andreopoulos B."/>
            <person name="Lipzen A."/>
            <person name="Chen C."/>
            <person name="Yan M."/>
            <person name="Daum C."/>
            <person name="Ng V."/>
            <person name="Clum A."/>
            <person name="Steindorff A."/>
            <person name="Ohm R.A."/>
            <person name="Martin F."/>
            <person name="Silar P."/>
            <person name="Natvig D.O."/>
            <person name="Lalanne C."/>
            <person name="Gautier V."/>
            <person name="Ament-Velasquez S.L."/>
            <person name="Kruys A."/>
            <person name="Hutchinson M.I."/>
            <person name="Powell A.J."/>
            <person name="Barry K."/>
            <person name="Miller A.N."/>
            <person name="Grigoriev I.V."/>
            <person name="Debuchy R."/>
            <person name="Gladieux P."/>
            <person name="Hiltunen Thoren M."/>
            <person name="Johannesson H."/>
        </authorList>
    </citation>
    <scope>NUCLEOTIDE SEQUENCE</scope>
    <source>
        <strain evidence="2">CBS 232.78</strain>
    </source>
</reference>
<keyword evidence="3" id="KW-1185">Reference proteome</keyword>
<organism evidence="2 3">
    <name type="scientific">Podospora didyma</name>
    <dbReference type="NCBI Taxonomy" id="330526"/>
    <lineage>
        <taxon>Eukaryota</taxon>
        <taxon>Fungi</taxon>
        <taxon>Dikarya</taxon>
        <taxon>Ascomycota</taxon>
        <taxon>Pezizomycotina</taxon>
        <taxon>Sordariomycetes</taxon>
        <taxon>Sordariomycetidae</taxon>
        <taxon>Sordariales</taxon>
        <taxon>Podosporaceae</taxon>
        <taxon>Podospora</taxon>
    </lineage>
</organism>
<gene>
    <name evidence="2" type="ORF">B0H63DRAFT_515541</name>
</gene>
<reference evidence="2" key="2">
    <citation type="submission" date="2023-06" db="EMBL/GenBank/DDBJ databases">
        <authorList>
            <consortium name="Lawrence Berkeley National Laboratory"/>
            <person name="Haridas S."/>
            <person name="Hensen N."/>
            <person name="Bonometti L."/>
            <person name="Westerberg I."/>
            <person name="Brannstrom I.O."/>
            <person name="Guillou S."/>
            <person name="Cros-Aarteil S."/>
            <person name="Calhoun S."/>
            <person name="Kuo A."/>
            <person name="Mondo S."/>
            <person name="Pangilinan J."/>
            <person name="Riley R."/>
            <person name="LaButti K."/>
            <person name="Andreopoulos B."/>
            <person name="Lipzen A."/>
            <person name="Chen C."/>
            <person name="Yanf M."/>
            <person name="Daum C."/>
            <person name="Ng V."/>
            <person name="Clum A."/>
            <person name="Steindorff A."/>
            <person name="Ohm R."/>
            <person name="Martin F."/>
            <person name="Silar P."/>
            <person name="Natvig D."/>
            <person name="Lalanne C."/>
            <person name="Gautier V."/>
            <person name="Ament-velasquez S.L."/>
            <person name="Kruys A."/>
            <person name="Hutchinson M.I."/>
            <person name="Powell A.J."/>
            <person name="Barry K."/>
            <person name="Miller A.N."/>
            <person name="Grigoriev I.V."/>
            <person name="Debuchy R."/>
            <person name="Gladieux P."/>
            <person name="Thoren M.H."/>
            <person name="Johannesson H."/>
        </authorList>
    </citation>
    <scope>NUCLEOTIDE SEQUENCE</scope>
    <source>
        <strain evidence="2">CBS 232.78</strain>
    </source>
</reference>
<protein>
    <submittedName>
        <fullName evidence="2">Uncharacterized protein</fullName>
    </submittedName>
</protein>
<dbReference type="AlphaFoldDB" id="A0AAE0K0G2"/>
<feature type="region of interest" description="Disordered" evidence="1">
    <location>
        <begin position="152"/>
        <end position="179"/>
    </location>
</feature>
<evidence type="ECO:0000256" key="1">
    <source>
        <dbReference type="SAM" id="MobiDB-lite"/>
    </source>
</evidence>
<dbReference type="Proteomes" id="UP001285441">
    <property type="component" value="Unassembled WGS sequence"/>
</dbReference>
<evidence type="ECO:0000313" key="2">
    <source>
        <dbReference type="EMBL" id="KAK3367763.1"/>
    </source>
</evidence>
<sequence>MATEEDFDINFQDFDIDDGPTRLSLAAIVKAGHPFSLPWSREVRALMTGLDSDAKRLKAPEGPWMTQSPFDLRNAQQLIAIVPDSTGSGGMASAGHYRDSLSTSSEVTSDHLSASLGITIRYPFLNASVSAKYDKSVPEDKKWHQSITELVMSGGPSHPGRNSRAVQVGEDDSPVRQGRRGALPGAVLFVSASLTIREESSSLAESSTISFNAYSTLDAHGTPCEMTLSSGTAVPSHQQEELRKKASNCLAKVASLQKDVSDLMAKTGIVDGARLPFSNYSRLCRSGLVVELLLAPFARLNEYVECAGLRYAGDI</sequence>
<name>A0AAE0K0G2_9PEZI</name>